<organism evidence="6 7">
    <name type="scientific">Candidatus Woesebacteria bacterium RIFCSPHIGHO2_01_FULL_38_9</name>
    <dbReference type="NCBI Taxonomy" id="1802492"/>
    <lineage>
        <taxon>Bacteria</taxon>
        <taxon>Candidatus Woeseibacteriota</taxon>
    </lineage>
</organism>
<feature type="transmembrane region" description="Helical" evidence="5">
    <location>
        <begin position="41"/>
        <end position="62"/>
    </location>
</feature>
<dbReference type="GO" id="GO:0016740">
    <property type="term" value="F:transferase activity"/>
    <property type="evidence" value="ECO:0007669"/>
    <property type="project" value="UniProtKB-ARBA"/>
</dbReference>
<keyword evidence="2 5" id="KW-0812">Transmembrane</keyword>
<evidence type="ECO:0000256" key="2">
    <source>
        <dbReference type="ARBA" id="ARBA00022692"/>
    </source>
</evidence>
<dbReference type="Gene3D" id="1.20.120.1630">
    <property type="match status" value="1"/>
</dbReference>
<accession>A0A1F7Y2E1</accession>
<evidence type="ECO:0000256" key="3">
    <source>
        <dbReference type="ARBA" id="ARBA00022989"/>
    </source>
</evidence>
<dbReference type="AlphaFoldDB" id="A0A1F7Y2E1"/>
<dbReference type="InterPro" id="IPR007318">
    <property type="entry name" value="Phopholipid_MeTrfase"/>
</dbReference>
<keyword evidence="3 5" id="KW-1133">Transmembrane helix</keyword>
<sequence length="162" mass="18908">MIRRCLTLLLGIFILVTFWFVVPVSLIRLNFTYNLPIFSNSLLRSIGFVVLVFGLSGTLYTVHQHLLTGRITPVAIEPPRKFIDRGFYRYSRNPMYIAILTAFLGGFMVLGHFLLFVYVILAGVSMHLFTIYKEEPELKKKFGKEYEDYMKKVPRWFSNPLK</sequence>
<gene>
    <name evidence="6" type="ORF">A2714_03465</name>
</gene>
<dbReference type="Proteomes" id="UP000178419">
    <property type="component" value="Unassembled WGS sequence"/>
</dbReference>
<evidence type="ECO:0000256" key="4">
    <source>
        <dbReference type="ARBA" id="ARBA00023136"/>
    </source>
</evidence>
<proteinExistence type="predicted"/>
<dbReference type="EMBL" id="MGGE01000035">
    <property type="protein sequence ID" value="OGM20715.1"/>
    <property type="molecule type" value="Genomic_DNA"/>
</dbReference>
<protein>
    <recommendedName>
        <fullName evidence="8">Steroid 5-alpha reductase C-terminal domain-containing protein</fullName>
    </recommendedName>
</protein>
<name>A0A1F7Y2E1_9BACT</name>
<evidence type="ECO:0008006" key="8">
    <source>
        <dbReference type="Google" id="ProtNLM"/>
    </source>
</evidence>
<reference evidence="6 7" key="1">
    <citation type="journal article" date="2016" name="Nat. Commun.">
        <title>Thousands of microbial genomes shed light on interconnected biogeochemical processes in an aquifer system.</title>
        <authorList>
            <person name="Anantharaman K."/>
            <person name="Brown C.T."/>
            <person name="Hug L.A."/>
            <person name="Sharon I."/>
            <person name="Castelle C.J."/>
            <person name="Probst A.J."/>
            <person name="Thomas B.C."/>
            <person name="Singh A."/>
            <person name="Wilkins M.J."/>
            <person name="Karaoz U."/>
            <person name="Brodie E.L."/>
            <person name="Williams K.H."/>
            <person name="Hubbard S.S."/>
            <person name="Banfield J.F."/>
        </authorList>
    </citation>
    <scope>NUCLEOTIDE SEQUENCE [LARGE SCALE GENOMIC DNA]</scope>
</reference>
<evidence type="ECO:0000313" key="7">
    <source>
        <dbReference type="Proteomes" id="UP000178419"/>
    </source>
</evidence>
<evidence type="ECO:0000256" key="1">
    <source>
        <dbReference type="ARBA" id="ARBA00004127"/>
    </source>
</evidence>
<keyword evidence="4 5" id="KW-0472">Membrane</keyword>
<dbReference type="Pfam" id="PF04191">
    <property type="entry name" value="PEMT"/>
    <property type="match status" value="1"/>
</dbReference>
<comment type="caution">
    <text evidence="6">The sequence shown here is derived from an EMBL/GenBank/DDBJ whole genome shotgun (WGS) entry which is preliminary data.</text>
</comment>
<dbReference type="GO" id="GO:0012505">
    <property type="term" value="C:endomembrane system"/>
    <property type="evidence" value="ECO:0007669"/>
    <property type="project" value="UniProtKB-SubCell"/>
</dbReference>
<evidence type="ECO:0000256" key="5">
    <source>
        <dbReference type="SAM" id="Phobius"/>
    </source>
</evidence>
<feature type="transmembrane region" description="Helical" evidence="5">
    <location>
        <begin position="7"/>
        <end position="29"/>
    </location>
</feature>
<dbReference type="PANTHER" id="PTHR12714">
    <property type="entry name" value="PROTEIN-S ISOPRENYLCYSTEINE O-METHYLTRANSFERASE"/>
    <property type="match status" value="1"/>
</dbReference>
<comment type="subcellular location">
    <subcellularLocation>
        <location evidence="1">Endomembrane system</location>
        <topology evidence="1">Multi-pass membrane protein</topology>
    </subcellularLocation>
</comment>
<feature type="transmembrane region" description="Helical" evidence="5">
    <location>
        <begin position="95"/>
        <end position="121"/>
    </location>
</feature>
<evidence type="ECO:0000313" key="6">
    <source>
        <dbReference type="EMBL" id="OGM20715.1"/>
    </source>
</evidence>
<dbReference type="PANTHER" id="PTHR12714:SF9">
    <property type="entry name" value="PROTEIN-S-ISOPRENYLCYSTEINE O-METHYLTRANSFERASE"/>
    <property type="match status" value="1"/>
</dbReference>